<protein>
    <recommendedName>
        <fullName evidence="3">Phage tail tape measure protein</fullName>
    </recommendedName>
</protein>
<dbReference type="AlphaFoldDB" id="A0A174AAB0"/>
<dbReference type="EMBL" id="CYZA01000006">
    <property type="protein sequence ID" value="CUN85297.1"/>
    <property type="molecule type" value="Genomic_DNA"/>
</dbReference>
<dbReference type="Proteomes" id="UP000095447">
    <property type="component" value="Unassembled WGS sequence"/>
</dbReference>
<sequence length="98" mass="10570">MLEDVYDQATNNYQGSAQNELNTYLDSIEAKTTKIKESWSQLWQSEGTTNTFKGLLDIGNGAVGLLNGLGLNKSLAGVGGMLVSHAMNWGGTNYQLVL</sequence>
<reference evidence="1 2" key="1">
    <citation type="submission" date="2015-09" db="EMBL/GenBank/DDBJ databases">
        <authorList>
            <consortium name="Pathogen Informatics"/>
        </authorList>
    </citation>
    <scope>NUCLEOTIDE SEQUENCE [LARGE SCALE GENOMIC DNA]</scope>
    <source>
        <strain evidence="1 2">2789STDY5608838</strain>
    </source>
</reference>
<name>A0A174AAB0_9FIRM</name>
<gene>
    <name evidence="1" type="ORF">ERS852395_01520</name>
</gene>
<evidence type="ECO:0000313" key="2">
    <source>
        <dbReference type="Proteomes" id="UP000095447"/>
    </source>
</evidence>
<evidence type="ECO:0008006" key="3">
    <source>
        <dbReference type="Google" id="ProtNLM"/>
    </source>
</evidence>
<proteinExistence type="predicted"/>
<accession>A0A174AAB0</accession>
<evidence type="ECO:0000313" key="1">
    <source>
        <dbReference type="EMBL" id="CUN85297.1"/>
    </source>
</evidence>
<organism evidence="1 2">
    <name type="scientific">Blautia obeum</name>
    <dbReference type="NCBI Taxonomy" id="40520"/>
    <lineage>
        <taxon>Bacteria</taxon>
        <taxon>Bacillati</taxon>
        <taxon>Bacillota</taxon>
        <taxon>Clostridia</taxon>
        <taxon>Lachnospirales</taxon>
        <taxon>Lachnospiraceae</taxon>
        <taxon>Blautia</taxon>
    </lineage>
</organism>